<proteinExistence type="inferred from homology"/>
<keyword evidence="3" id="KW-1185">Reference proteome</keyword>
<dbReference type="EMBL" id="PGCP01000012">
    <property type="protein sequence ID" value="PJC93573.1"/>
    <property type="molecule type" value="Genomic_DNA"/>
</dbReference>
<name>A0A2M8HAJ4_9GAMM</name>
<sequence>MTSLCAGSGRFCTPERWHETGRAVSLAALNQPQEVQMKTVLRFSLLGALLLGGHAFAAEPKKFDISMFPAAEVNQERVVIRLPEVQNEADMMVELQVGKKMLVDCNLPRFAGNLEQHSVKGWGYNYLTLGQVSGPVSTLMACPDSQKKETFIQIYGQGFFVNYNSKLPFVIYVPQEYEVRYRLWRADNLAQPAMIE</sequence>
<gene>
    <name evidence="2" type="ORF">CUC44_08505</name>
</gene>
<accession>A0A2M8HAJ4</accession>
<dbReference type="InterPro" id="IPR036198">
    <property type="entry name" value="Ecotin_sf"/>
</dbReference>
<organism evidence="2 3">
    <name type="scientific">Aeromonas lusitana</name>
    <dbReference type="NCBI Taxonomy" id="931529"/>
    <lineage>
        <taxon>Bacteria</taxon>
        <taxon>Pseudomonadati</taxon>
        <taxon>Pseudomonadota</taxon>
        <taxon>Gammaproteobacteria</taxon>
        <taxon>Aeromonadales</taxon>
        <taxon>Aeromonadaceae</taxon>
        <taxon>Aeromonas</taxon>
    </lineage>
</organism>
<dbReference type="AlphaFoldDB" id="A0A2M8HAJ4"/>
<dbReference type="Gene3D" id="2.60.40.550">
    <property type="entry name" value="Ecotin"/>
    <property type="match status" value="1"/>
</dbReference>
<reference evidence="2 3" key="1">
    <citation type="submission" date="2017-11" db="EMBL/GenBank/DDBJ databases">
        <title>Draft genome sequence of environmental isolate Aeromonas lusitania sp. nov. MDC 2473.</title>
        <authorList>
            <person name="Colston S.M."/>
            <person name="Navarro A."/>
            <person name="Martinez-Murcia A.J."/>
            <person name="Graf J."/>
        </authorList>
    </citation>
    <scope>NUCLEOTIDE SEQUENCE [LARGE SCALE GENOMIC DNA]</scope>
    <source>
        <strain evidence="2 3">MDC 2473</strain>
    </source>
</reference>
<comment type="caution">
    <text evidence="2">The sequence shown here is derived from an EMBL/GenBank/DDBJ whole genome shotgun (WGS) entry which is preliminary data.</text>
</comment>
<evidence type="ECO:0000313" key="2">
    <source>
        <dbReference type="EMBL" id="PJC93573.1"/>
    </source>
</evidence>
<dbReference type="SUPFAM" id="SSF49772">
    <property type="entry name" value="Ecotin, trypsin inhibitor"/>
    <property type="match status" value="1"/>
</dbReference>
<dbReference type="PANTHER" id="PTHR35890:SF3">
    <property type="entry name" value="ECOTIN"/>
    <property type="match status" value="1"/>
</dbReference>
<evidence type="ECO:0000256" key="1">
    <source>
        <dbReference type="ARBA" id="ARBA00010558"/>
    </source>
</evidence>
<dbReference type="Pfam" id="PF03974">
    <property type="entry name" value="Ecotin"/>
    <property type="match status" value="1"/>
</dbReference>
<evidence type="ECO:0000313" key="3">
    <source>
        <dbReference type="Proteomes" id="UP000232060"/>
    </source>
</evidence>
<dbReference type="NCBIfam" id="NF002987">
    <property type="entry name" value="PRK03719.1"/>
    <property type="match status" value="1"/>
</dbReference>
<dbReference type="Gene3D" id="4.10.1230.10">
    <property type="entry name" value="Ecotin, trypsin inhibitor"/>
    <property type="match status" value="1"/>
</dbReference>
<dbReference type="InterPro" id="IPR005658">
    <property type="entry name" value="Prot_inh_ecotin"/>
</dbReference>
<dbReference type="GO" id="GO:0004867">
    <property type="term" value="F:serine-type endopeptidase inhibitor activity"/>
    <property type="evidence" value="ECO:0007669"/>
    <property type="project" value="InterPro"/>
</dbReference>
<comment type="similarity">
    <text evidence="1">Belongs to the protease inhibitor I11 (ecotin) family.</text>
</comment>
<protein>
    <submittedName>
        <fullName evidence="2">Ecotin</fullName>
    </submittedName>
</protein>
<dbReference type="PANTHER" id="PTHR35890">
    <property type="match status" value="1"/>
</dbReference>
<dbReference type="InterPro" id="IPR027438">
    <property type="entry name" value="Ecotin_C"/>
</dbReference>
<dbReference type="Proteomes" id="UP000232060">
    <property type="component" value="Unassembled WGS sequence"/>
</dbReference>